<sequence>MRPAKVSQQRSSRGSQRPECECSLQFRASSNGSSTDCALEVSTTARTYLPTHSISQRAVIDFDWLISEKTEALLRTDRPGDKFLWLRVSANGVWLGPPSHAKTNPHTWVAPKTIASVHTWDETPVRLQTASLLRCRTPINSRLLQPPLLVSSQGRSAFTDPSSRATSVSILGCIRKPCCFSP</sequence>
<organism evidence="1 2">
    <name type="scientific">Decorospora gaudefroyi</name>
    <dbReference type="NCBI Taxonomy" id="184978"/>
    <lineage>
        <taxon>Eukaryota</taxon>
        <taxon>Fungi</taxon>
        <taxon>Dikarya</taxon>
        <taxon>Ascomycota</taxon>
        <taxon>Pezizomycotina</taxon>
        <taxon>Dothideomycetes</taxon>
        <taxon>Pleosporomycetidae</taxon>
        <taxon>Pleosporales</taxon>
        <taxon>Pleosporineae</taxon>
        <taxon>Pleosporaceae</taxon>
        <taxon>Decorospora</taxon>
    </lineage>
</organism>
<proteinExistence type="predicted"/>
<gene>
    <name evidence="1" type="ORF">BDW02DRAFT_410784</name>
</gene>
<evidence type="ECO:0000313" key="2">
    <source>
        <dbReference type="Proteomes" id="UP000800040"/>
    </source>
</evidence>
<reference evidence="1" key="1">
    <citation type="submission" date="2020-01" db="EMBL/GenBank/DDBJ databases">
        <authorList>
            <consortium name="DOE Joint Genome Institute"/>
            <person name="Haridas S."/>
            <person name="Albert R."/>
            <person name="Binder M."/>
            <person name="Bloem J."/>
            <person name="Labutti K."/>
            <person name="Salamov A."/>
            <person name="Andreopoulos B."/>
            <person name="Baker S.E."/>
            <person name="Barry K."/>
            <person name="Bills G."/>
            <person name="Bluhm B.H."/>
            <person name="Cannon C."/>
            <person name="Castanera R."/>
            <person name="Culley D.E."/>
            <person name="Daum C."/>
            <person name="Ezra D."/>
            <person name="Gonzalez J.B."/>
            <person name="Henrissat B."/>
            <person name="Kuo A."/>
            <person name="Liang C."/>
            <person name="Lipzen A."/>
            <person name="Lutzoni F."/>
            <person name="Magnuson J."/>
            <person name="Mondo S."/>
            <person name="Nolan M."/>
            <person name="Ohm R."/>
            <person name="Pangilinan J."/>
            <person name="Park H.-J."/>
            <person name="Ramirez L."/>
            <person name="Alfaro M."/>
            <person name="Sun H."/>
            <person name="Tritt A."/>
            <person name="Yoshinaga Y."/>
            <person name="Zwiers L.-H."/>
            <person name="Turgeon B.G."/>
            <person name="Goodwin S.B."/>
            <person name="Spatafora J.W."/>
            <person name="Crous P.W."/>
            <person name="Grigoriev I.V."/>
        </authorList>
    </citation>
    <scope>NUCLEOTIDE SEQUENCE</scope>
    <source>
        <strain evidence="1">P77</strain>
    </source>
</reference>
<evidence type="ECO:0000313" key="1">
    <source>
        <dbReference type="EMBL" id="KAF1832804.1"/>
    </source>
</evidence>
<accession>A0A6A5KEA7</accession>
<name>A0A6A5KEA7_9PLEO</name>
<dbReference type="EMBL" id="ML975331">
    <property type="protein sequence ID" value="KAF1832804.1"/>
    <property type="molecule type" value="Genomic_DNA"/>
</dbReference>
<keyword evidence="2" id="KW-1185">Reference proteome</keyword>
<dbReference type="AlphaFoldDB" id="A0A6A5KEA7"/>
<dbReference type="Proteomes" id="UP000800040">
    <property type="component" value="Unassembled WGS sequence"/>
</dbReference>
<protein>
    <submittedName>
        <fullName evidence="1">Uncharacterized protein</fullName>
    </submittedName>
</protein>